<dbReference type="EMBL" id="BNJF01000007">
    <property type="protein sequence ID" value="GHO50087.1"/>
    <property type="molecule type" value="Genomic_DNA"/>
</dbReference>
<dbReference type="RefSeq" id="WP_236031852.1">
    <property type="nucleotide sequence ID" value="NZ_BNJF01000007.1"/>
</dbReference>
<protein>
    <submittedName>
        <fullName evidence="1">Uncharacterized protein</fullName>
    </submittedName>
</protein>
<gene>
    <name evidence="1" type="ORF">KSX_82500</name>
</gene>
<comment type="caution">
    <text evidence="1">The sequence shown here is derived from an EMBL/GenBank/DDBJ whole genome shotgun (WGS) entry which is preliminary data.</text>
</comment>
<dbReference type="AlphaFoldDB" id="A0A8J3I4I6"/>
<dbReference type="Proteomes" id="UP000612362">
    <property type="component" value="Unassembled WGS sequence"/>
</dbReference>
<sequence length="75" mass="8377">MIHQEEGFNLQIEALLTPEMVADAIIQGIEAEQADITLAPNKDIAYALQIMQKDEQKAVEMMGVSFSKQRSQQKA</sequence>
<name>A0A8J3I4I6_9CHLR</name>
<evidence type="ECO:0000313" key="1">
    <source>
        <dbReference type="EMBL" id="GHO50087.1"/>
    </source>
</evidence>
<evidence type="ECO:0000313" key="2">
    <source>
        <dbReference type="Proteomes" id="UP000612362"/>
    </source>
</evidence>
<organism evidence="1 2">
    <name type="scientific">Ktedonospora formicarum</name>
    <dbReference type="NCBI Taxonomy" id="2778364"/>
    <lineage>
        <taxon>Bacteria</taxon>
        <taxon>Bacillati</taxon>
        <taxon>Chloroflexota</taxon>
        <taxon>Ktedonobacteria</taxon>
        <taxon>Ktedonobacterales</taxon>
        <taxon>Ktedonobacteraceae</taxon>
        <taxon>Ktedonospora</taxon>
    </lineage>
</organism>
<reference evidence="1" key="1">
    <citation type="submission" date="2020-10" db="EMBL/GenBank/DDBJ databases">
        <title>Taxonomic study of unclassified bacteria belonging to the class Ktedonobacteria.</title>
        <authorList>
            <person name="Yabe S."/>
            <person name="Wang C.M."/>
            <person name="Zheng Y."/>
            <person name="Sakai Y."/>
            <person name="Cavaletti L."/>
            <person name="Monciardini P."/>
            <person name="Donadio S."/>
        </authorList>
    </citation>
    <scope>NUCLEOTIDE SEQUENCE</scope>
    <source>
        <strain evidence="1">SOSP1-1</strain>
    </source>
</reference>
<proteinExistence type="predicted"/>
<accession>A0A8J3I4I6</accession>
<keyword evidence="2" id="KW-1185">Reference proteome</keyword>